<evidence type="ECO:0000256" key="1">
    <source>
        <dbReference type="SAM" id="MobiDB-lite"/>
    </source>
</evidence>
<sequence length="484" mass="52769">MVLPGLLEDLDIAKAEKVEAFVKTLDKLLGISGKSEGYQGLLRQIRLCLDLTRHKHPRLFGALNTLKGLVHRQLKEGIATHLQKRTLVYQLHLAQKNPKSLADLVSGSPFDPDAPKGSIMNPLIVWRRREMSFGPPLRTVLADTRCRPNSGDFISDDAAGFYRVGADESVIFVDKDGYGKTSLHLCVLRQVFGNQSAQAEAILRWFQHTIDNAVTERRDVRPTHDGRMVQIGWNAGPRHARVFGLAKSFTKNLDEETKTAHDHDAIAAANIVWGAAKTWLPTDVTNGIDAALSKTGMPRIATRNVSEGTGFCLQLEGQKYLFPHYERAPPEAYLTRDYSSSLHKDPCYISGPSAISLNVGRSVDPLPASFPSAAPSSASLSQTRPRRIPGHNVSTNNTLAENPSLWPADGGGHFVDMSLKVVVEQAAGTLLNFDSTKPHGTTRLCGAHNYTVSITFSAHIMAAFEKAKIGMTDAGEGAGDGNHD</sequence>
<evidence type="ECO:0000313" key="2">
    <source>
        <dbReference type="EMBL" id="KAJ7190609.1"/>
    </source>
</evidence>
<protein>
    <submittedName>
        <fullName evidence="2">Uncharacterized protein</fullName>
    </submittedName>
</protein>
<feature type="region of interest" description="Disordered" evidence="1">
    <location>
        <begin position="371"/>
        <end position="402"/>
    </location>
</feature>
<proteinExistence type="predicted"/>
<reference evidence="2" key="1">
    <citation type="submission" date="2023-03" db="EMBL/GenBank/DDBJ databases">
        <title>Massive genome expansion in bonnet fungi (Mycena s.s.) driven by repeated elements and novel gene families across ecological guilds.</title>
        <authorList>
            <consortium name="Lawrence Berkeley National Laboratory"/>
            <person name="Harder C.B."/>
            <person name="Miyauchi S."/>
            <person name="Viragh M."/>
            <person name="Kuo A."/>
            <person name="Thoen E."/>
            <person name="Andreopoulos B."/>
            <person name="Lu D."/>
            <person name="Skrede I."/>
            <person name="Drula E."/>
            <person name="Henrissat B."/>
            <person name="Morin E."/>
            <person name="Kohler A."/>
            <person name="Barry K."/>
            <person name="LaButti K."/>
            <person name="Morin E."/>
            <person name="Salamov A."/>
            <person name="Lipzen A."/>
            <person name="Mereny Z."/>
            <person name="Hegedus B."/>
            <person name="Baldrian P."/>
            <person name="Stursova M."/>
            <person name="Weitz H."/>
            <person name="Taylor A."/>
            <person name="Grigoriev I.V."/>
            <person name="Nagy L.G."/>
            <person name="Martin F."/>
            <person name="Kauserud H."/>
        </authorList>
    </citation>
    <scope>NUCLEOTIDE SEQUENCE</scope>
    <source>
        <strain evidence="2">9144</strain>
    </source>
</reference>
<organism evidence="2 3">
    <name type="scientific">Mycena pura</name>
    <dbReference type="NCBI Taxonomy" id="153505"/>
    <lineage>
        <taxon>Eukaryota</taxon>
        <taxon>Fungi</taxon>
        <taxon>Dikarya</taxon>
        <taxon>Basidiomycota</taxon>
        <taxon>Agaricomycotina</taxon>
        <taxon>Agaricomycetes</taxon>
        <taxon>Agaricomycetidae</taxon>
        <taxon>Agaricales</taxon>
        <taxon>Marasmiineae</taxon>
        <taxon>Mycenaceae</taxon>
        <taxon>Mycena</taxon>
    </lineage>
</organism>
<keyword evidence="3" id="KW-1185">Reference proteome</keyword>
<dbReference type="AlphaFoldDB" id="A0AAD6Y052"/>
<evidence type="ECO:0000313" key="3">
    <source>
        <dbReference type="Proteomes" id="UP001219525"/>
    </source>
</evidence>
<dbReference type="Proteomes" id="UP001219525">
    <property type="component" value="Unassembled WGS sequence"/>
</dbReference>
<dbReference type="EMBL" id="JARJCW010000146">
    <property type="protein sequence ID" value="KAJ7190609.1"/>
    <property type="molecule type" value="Genomic_DNA"/>
</dbReference>
<comment type="caution">
    <text evidence="2">The sequence shown here is derived from an EMBL/GenBank/DDBJ whole genome shotgun (WGS) entry which is preliminary data.</text>
</comment>
<accession>A0AAD6Y052</accession>
<feature type="compositionally biased region" description="Low complexity" evidence="1">
    <location>
        <begin position="371"/>
        <end position="381"/>
    </location>
</feature>
<name>A0AAD6Y052_9AGAR</name>
<gene>
    <name evidence="2" type="ORF">GGX14DRAFT_603942</name>
</gene>
<feature type="compositionally biased region" description="Polar residues" evidence="1">
    <location>
        <begin position="392"/>
        <end position="401"/>
    </location>
</feature>